<accession>A0A7D8YYI3</accession>
<dbReference type="OrthoDB" id="10004862at2759"/>
<evidence type="ECO:0000313" key="4">
    <source>
        <dbReference type="Proteomes" id="UP000481288"/>
    </source>
</evidence>
<keyword evidence="1" id="KW-0560">Oxidoreductase</keyword>
<reference evidence="3 4" key="1">
    <citation type="submission" date="2018-05" db="EMBL/GenBank/DDBJ databases">
        <title>Whole genome sequencing for identification of molecular markers to develop diagnostic detection tools for the regulated plant pathogen Lachnellula willkommii.</title>
        <authorList>
            <person name="Giroux E."/>
            <person name="Bilodeau G."/>
        </authorList>
    </citation>
    <scope>NUCLEOTIDE SEQUENCE [LARGE SCALE GENOMIC DNA]</scope>
    <source>
        <strain evidence="3 4">CBS 625.97</strain>
    </source>
</reference>
<dbReference type="Pfam" id="PF14027">
    <property type="entry name" value="Questin_oxidase"/>
    <property type="match status" value="1"/>
</dbReference>
<dbReference type="PANTHER" id="PTHR35870:SF1">
    <property type="entry name" value="PROTEIN, PUTATIVE (AFU_ORTHOLOGUE AFUA_5G03330)-RELATED"/>
    <property type="match status" value="1"/>
</dbReference>
<gene>
    <name evidence="3" type="primary">gedK_0</name>
    <name evidence="3" type="ORF">LCER1_G006233</name>
</gene>
<sequence>MGLRIAKKKNILRHSQTTSSFHQSPASATRRNNTMASPSKIHLTINDTGVVKNKPQTNEAATKVSELLQENHDKHHIFFSHIGFHNHIAHHLLTLYGVGAPASIIQQQYAENASYQRPVQINDEVAVEDLHSPEAFTKCLGKGEYYHSFLIFFQTELETKGWENVLNEYLFAGNEKSDDFLGRLYGGFLHPFIHLGFGVEFHQPAIIAEALAQAACHDKWTGEFLLAAEKAAKANPTSSPKTYVQLLDEIREDKKLSTAAEWDDGNKIRDGILVRAPKEMMNYATQWVVTPENLEQKTAEMINSCIYFTAAAQRPPKQVKFDFYFMHCVNSSIFYPTFNEQSWLSTANKVRLLQWKGYLDLAMYASRRSPPLLLEEISTYVPAKLEKGEGEWPGIFKRLWELKDDGHAIKLGRAVRNGELTAEKYGDVEWANIRGFMWEKIGNMVIDSVEDEGVHWARSVGFDEAWVDYKDRPREARI</sequence>
<feature type="region of interest" description="Disordered" evidence="2">
    <location>
        <begin position="1"/>
        <end position="39"/>
    </location>
</feature>
<protein>
    <submittedName>
        <fullName evidence="3">Questin oxidase</fullName>
    </submittedName>
</protein>
<dbReference type="InterPro" id="IPR025337">
    <property type="entry name" value="Questin_oxidase-like"/>
</dbReference>
<dbReference type="GO" id="GO:0016491">
    <property type="term" value="F:oxidoreductase activity"/>
    <property type="evidence" value="ECO:0007669"/>
    <property type="project" value="UniProtKB-KW"/>
</dbReference>
<organism evidence="3 4">
    <name type="scientific">Lachnellula cervina</name>
    <dbReference type="NCBI Taxonomy" id="1316786"/>
    <lineage>
        <taxon>Eukaryota</taxon>
        <taxon>Fungi</taxon>
        <taxon>Dikarya</taxon>
        <taxon>Ascomycota</taxon>
        <taxon>Pezizomycotina</taxon>
        <taxon>Leotiomycetes</taxon>
        <taxon>Helotiales</taxon>
        <taxon>Lachnaceae</taxon>
        <taxon>Lachnellula</taxon>
    </lineage>
</organism>
<evidence type="ECO:0000313" key="3">
    <source>
        <dbReference type="EMBL" id="TVY54579.1"/>
    </source>
</evidence>
<keyword evidence="4" id="KW-1185">Reference proteome</keyword>
<dbReference type="EMBL" id="QGMG01000326">
    <property type="protein sequence ID" value="TVY54579.1"/>
    <property type="molecule type" value="Genomic_DNA"/>
</dbReference>
<feature type="compositionally biased region" description="Polar residues" evidence="2">
    <location>
        <begin position="13"/>
        <end position="37"/>
    </location>
</feature>
<evidence type="ECO:0000256" key="2">
    <source>
        <dbReference type="SAM" id="MobiDB-lite"/>
    </source>
</evidence>
<feature type="compositionally biased region" description="Basic residues" evidence="2">
    <location>
        <begin position="1"/>
        <end position="12"/>
    </location>
</feature>
<dbReference type="Proteomes" id="UP000481288">
    <property type="component" value="Unassembled WGS sequence"/>
</dbReference>
<evidence type="ECO:0000256" key="1">
    <source>
        <dbReference type="ARBA" id="ARBA00023002"/>
    </source>
</evidence>
<comment type="caution">
    <text evidence="3">The sequence shown here is derived from an EMBL/GenBank/DDBJ whole genome shotgun (WGS) entry which is preliminary data.</text>
</comment>
<proteinExistence type="predicted"/>
<dbReference type="AlphaFoldDB" id="A0A7D8YYI3"/>
<name>A0A7D8YYI3_9HELO</name>
<dbReference type="PANTHER" id="PTHR35870">
    <property type="entry name" value="PROTEIN, PUTATIVE (AFU_ORTHOLOGUE AFUA_5G03330)-RELATED"/>
    <property type="match status" value="1"/>
</dbReference>